<dbReference type="GO" id="GO:0009927">
    <property type="term" value="F:histidine phosphotransfer kinase activity"/>
    <property type="evidence" value="ECO:0007669"/>
    <property type="project" value="TreeGrafter"/>
</dbReference>
<evidence type="ECO:0000256" key="6">
    <source>
        <dbReference type="SAM" id="Phobius"/>
    </source>
</evidence>
<dbReference type="PROSITE" id="PS50109">
    <property type="entry name" value="HIS_KIN"/>
    <property type="match status" value="1"/>
</dbReference>
<dbReference type="PANTHER" id="PTHR43047">
    <property type="entry name" value="TWO-COMPONENT HISTIDINE PROTEIN KINASE"/>
    <property type="match status" value="1"/>
</dbReference>
<dbReference type="InterPro" id="IPR003661">
    <property type="entry name" value="HisK_dim/P_dom"/>
</dbReference>
<dbReference type="InterPro" id="IPR036890">
    <property type="entry name" value="HATPase_C_sf"/>
</dbReference>
<feature type="transmembrane region" description="Helical" evidence="6">
    <location>
        <begin position="20"/>
        <end position="41"/>
    </location>
</feature>
<keyword evidence="6" id="KW-0812">Transmembrane</keyword>
<proteinExistence type="predicted"/>
<dbReference type="InterPro" id="IPR005467">
    <property type="entry name" value="His_kinase_dom"/>
</dbReference>
<evidence type="ECO:0000256" key="1">
    <source>
        <dbReference type="ARBA" id="ARBA00000085"/>
    </source>
</evidence>
<dbReference type="GO" id="GO:0000155">
    <property type="term" value="F:phosphorelay sensor kinase activity"/>
    <property type="evidence" value="ECO:0007669"/>
    <property type="project" value="InterPro"/>
</dbReference>
<evidence type="ECO:0000256" key="5">
    <source>
        <dbReference type="ARBA" id="ARBA00022777"/>
    </source>
</evidence>
<accession>A0A0M4U3K5</accession>
<dbReference type="STRING" id="45610.AOC03_02265"/>
<comment type="catalytic activity">
    <reaction evidence="1">
        <text>ATP + protein L-histidine = ADP + protein N-phospho-L-histidine.</text>
        <dbReference type="EC" id="2.7.13.3"/>
    </reaction>
</comment>
<dbReference type="EC" id="2.7.13.3" evidence="2"/>
<evidence type="ECO:0000313" key="9">
    <source>
        <dbReference type="Proteomes" id="UP000059847"/>
    </source>
</evidence>
<dbReference type="Gene3D" id="1.10.287.130">
    <property type="match status" value="1"/>
</dbReference>
<evidence type="ECO:0000313" key="8">
    <source>
        <dbReference type="EMBL" id="ALF59019.1"/>
    </source>
</evidence>
<keyword evidence="9" id="KW-1185">Reference proteome</keyword>
<dbReference type="SMART" id="SM00388">
    <property type="entry name" value="HisKA"/>
    <property type="match status" value="1"/>
</dbReference>
<organism evidence="8 9">
    <name type="scientific">Psychrobacter urativorans</name>
    <dbReference type="NCBI Taxonomy" id="45610"/>
    <lineage>
        <taxon>Bacteria</taxon>
        <taxon>Pseudomonadati</taxon>
        <taxon>Pseudomonadota</taxon>
        <taxon>Gammaproteobacteria</taxon>
        <taxon>Moraxellales</taxon>
        <taxon>Moraxellaceae</taxon>
        <taxon>Psychrobacter</taxon>
    </lineage>
</organism>
<dbReference type="SUPFAM" id="SSF47384">
    <property type="entry name" value="Homodimeric domain of signal transducing histidine kinase"/>
    <property type="match status" value="1"/>
</dbReference>
<keyword evidence="6" id="KW-0472">Membrane</keyword>
<dbReference type="Pfam" id="PF00512">
    <property type="entry name" value="HisKA"/>
    <property type="match status" value="1"/>
</dbReference>
<feature type="domain" description="Histidine kinase" evidence="7">
    <location>
        <begin position="296"/>
        <end position="515"/>
    </location>
</feature>
<dbReference type="InterPro" id="IPR036097">
    <property type="entry name" value="HisK_dim/P_sf"/>
</dbReference>
<dbReference type="InterPro" id="IPR004358">
    <property type="entry name" value="Sig_transdc_His_kin-like_C"/>
</dbReference>
<dbReference type="RefSeq" id="WP_062533415.1">
    <property type="nucleotide sequence ID" value="NZ_CP012678.1"/>
</dbReference>
<dbReference type="PANTHER" id="PTHR43047:SF72">
    <property type="entry name" value="OSMOSENSING HISTIDINE PROTEIN KINASE SLN1"/>
    <property type="match status" value="1"/>
</dbReference>
<sequence length="650" mass="73666">MRTPSVRSIPALIRRSVIQAIAVAVIAGFLLSFIYGFVYHYQQQRLYIHQLADLLAESASSVNGANLVARQVGILLEDDSSIQSIVFYSTDHPTVSLDQAAIEQASNDWYNAFFTNTISLNRAVTSAYMRGITVQDANSSQQQSRNLTGNALENSLIKAKLPDTTTLIGYINITLDINKLRLDWFLKNIWLWLATVIFSISCVVFIIRKLQWPSKDIAELTKVCDMVRNNPEIKQLPVIHQYFDFQELNGIRLAFISLFNRLQIAEEKVIALAAFEQQLHNKDLSLDVQRYNFQSMITHELKTSLNAISGGLQLLNPQSLNEEQKDILAIIRKGSQHLDNTLEQIIQLNKIEKGQIGISLSEFNPLQLLADLIAEFESIAKQKNIELISRIQHIDYTLEGDVNKIKQIIATLIENALKFTLAGQVIVESQLTHFNENIRWQIKVIDTGIGIDAKYMQDIFTPFFQVDPSHTREYEGVGVGLPVVKQVIQLIGGALEVDSELGVGSEFTAIMPLRNIYRNQQQHSLAGLKVIYYHHEDTGFIVEELQHLGALVSCQQYSVSVIEELTTTHVDIIMIAEDILPEKAAQLARYIREQENSSRVLLIYWYPSHKPSTWNSFEYGLKAVGVDFCHSAPRDSKILRNLLKKWLAWS</sequence>
<keyword evidence="4" id="KW-0808">Transferase</keyword>
<reference evidence="8 9" key="1">
    <citation type="submission" date="2015-09" db="EMBL/GenBank/DDBJ databases">
        <title>Complete genome of Psychrobacter urativorans R10.10B.</title>
        <authorList>
            <person name="See-Too W.S."/>
            <person name="Chan K.G."/>
        </authorList>
    </citation>
    <scope>NUCLEOTIDE SEQUENCE [LARGE SCALE GENOMIC DNA]</scope>
    <source>
        <strain evidence="8 9">R10.10B</strain>
    </source>
</reference>
<evidence type="ECO:0000259" key="7">
    <source>
        <dbReference type="PROSITE" id="PS50109"/>
    </source>
</evidence>
<feature type="transmembrane region" description="Helical" evidence="6">
    <location>
        <begin position="189"/>
        <end position="207"/>
    </location>
</feature>
<evidence type="ECO:0000256" key="2">
    <source>
        <dbReference type="ARBA" id="ARBA00012438"/>
    </source>
</evidence>
<dbReference type="SUPFAM" id="SSF55874">
    <property type="entry name" value="ATPase domain of HSP90 chaperone/DNA topoisomerase II/histidine kinase"/>
    <property type="match status" value="1"/>
</dbReference>
<dbReference type="InterPro" id="IPR003594">
    <property type="entry name" value="HATPase_dom"/>
</dbReference>
<dbReference type="CDD" id="cd00082">
    <property type="entry name" value="HisKA"/>
    <property type="match status" value="1"/>
</dbReference>
<dbReference type="Gene3D" id="3.30.565.10">
    <property type="entry name" value="Histidine kinase-like ATPase, C-terminal domain"/>
    <property type="match status" value="1"/>
</dbReference>
<dbReference type="SMART" id="SM00387">
    <property type="entry name" value="HATPase_c"/>
    <property type="match status" value="1"/>
</dbReference>
<keyword evidence="6" id="KW-1133">Transmembrane helix</keyword>
<dbReference type="AlphaFoldDB" id="A0A0M4U3K5"/>
<dbReference type="EMBL" id="CP012678">
    <property type="protein sequence ID" value="ALF59019.1"/>
    <property type="molecule type" value="Genomic_DNA"/>
</dbReference>
<dbReference type="Pfam" id="PF02518">
    <property type="entry name" value="HATPase_c"/>
    <property type="match status" value="1"/>
</dbReference>
<protein>
    <recommendedName>
        <fullName evidence="2">histidine kinase</fullName>
        <ecNumber evidence="2">2.7.13.3</ecNumber>
    </recommendedName>
</protein>
<dbReference type="KEGG" id="pur:AOC03_02265"/>
<keyword evidence="5 8" id="KW-0418">Kinase</keyword>
<dbReference type="Proteomes" id="UP000059847">
    <property type="component" value="Chromosome"/>
</dbReference>
<gene>
    <name evidence="8" type="ORF">AOC03_02265</name>
</gene>
<keyword evidence="3" id="KW-0597">Phosphoprotein</keyword>
<evidence type="ECO:0000256" key="3">
    <source>
        <dbReference type="ARBA" id="ARBA00022553"/>
    </source>
</evidence>
<dbReference type="OrthoDB" id="9768069at2"/>
<name>A0A0M4U3K5_9GAMM</name>
<dbReference type="PRINTS" id="PR00344">
    <property type="entry name" value="BCTRLSENSOR"/>
</dbReference>
<dbReference type="GO" id="GO:0005886">
    <property type="term" value="C:plasma membrane"/>
    <property type="evidence" value="ECO:0007669"/>
    <property type="project" value="TreeGrafter"/>
</dbReference>
<evidence type="ECO:0000256" key="4">
    <source>
        <dbReference type="ARBA" id="ARBA00022679"/>
    </source>
</evidence>